<proteinExistence type="predicted"/>
<name>A0ABQ7QYH3_PLUXY</name>
<evidence type="ECO:0000313" key="2">
    <source>
        <dbReference type="Proteomes" id="UP000823941"/>
    </source>
</evidence>
<reference evidence="1 2" key="1">
    <citation type="submission" date="2021-06" db="EMBL/GenBank/DDBJ databases">
        <title>A haploid diamondback moth (Plutella xylostella L.) genome assembly resolves 31 chromosomes and identifies a diamide resistance mutation.</title>
        <authorList>
            <person name="Ward C.M."/>
            <person name="Perry K.D."/>
            <person name="Baker G."/>
            <person name="Powis K."/>
            <person name="Heckel D.G."/>
            <person name="Baxter S.W."/>
        </authorList>
    </citation>
    <scope>NUCLEOTIDE SEQUENCE [LARGE SCALE GENOMIC DNA]</scope>
    <source>
        <strain evidence="1 2">LV</strain>
        <tissue evidence="1">Single pupa</tissue>
    </source>
</reference>
<protein>
    <submittedName>
        <fullName evidence="1">Uncharacterized protein</fullName>
    </submittedName>
</protein>
<sequence length="126" mass="14124">MSCSRGPREDHGCDKHRKKRNFDHKRLRLSIPLQLLLSKIRRNEAKKLSAVACGPPVLRVCLTPHVHSAHSARWLGRACVIDQIISAHHVINGVTIIPAEADAEGEPAEVFDFLRGITTDLLHRFV</sequence>
<evidence type="ECO:0000313" key="1">
    <source>
        <dbReference type="EMBL" id="KAG7310077.1"/>
    </source>
</evidence>
<dbReference type="EMBL" id="JAHIBW010000006">
    <property type="protein sequence ID" value="KAG7310077.1"/>
    <property type="molecule type" value="Genomic_DNA"/>
</dbReference>
<comment type="caution">
    <text evidence="1">The sequence shown here is derived from an EMBL/GenBank/DDBJ whole genome shotgun (WGS) entry which is preliminary data.</text>
</comment>
<organism evidence="1 2">
    <name type="scientific">Plutella xylostella</name>
    <name type="common">Diamondback moth</name>
    <name type="synonym">Plutella maculipennis</name>
    <dbReference type="NCBI Taxonomy" id="51655"/>
    <lineage>
        <taxon>Eukaryota</taxon>
        <taxon>Metazoa</taxon>
        <taxon>Ecdysozoa</taxon>
        <taxon>Arthropoda</taxon>
        <taxon>Hexapoda</taxon>
        <taxon>Insecta</taxon>
        <taxon>Pterygota</taxon>
        <taxon>Neoptera</taxon>
        <taxon>Endopterygota</taxon>
        <taxon>Lepidoptera</taxon>
        <taxon>Glossata</taxon>
        <taxon>Ditrysia</taxon>
        <taxon>Yponomeutoidea</taxon>
        <taxon>Plutellidae</taxon>
        <taxon>Plutella</taxon>
    </lineage>
</organism>
<gene>
    <name evidence="1" type="ORF">JYU34_004617</name>
</gene>
<dbReference type="Proteomes" id="UP000823941">
    <property type="component" value="Chromosome 6"/>
</dbReference>
<accession>A0ABQ7QYH3</accession>
<keyword evidence="2" id="KW-1185">Reference proteome</keyword>